<dbReference type="FunFam" id="3.30.40.10:FF:000022">
    <property type="entry name" value="E3 ubiquitin-protein ligase RING1-like"/>
    <property type="match status" value="1"/>
</dbReference>
<dbReference type="SMART" id="SM00184">
    <property type="entry name" value="RING"/>
    <property type="match status" value="1"/>
</dbReference>
<evidence type="ECO:0000256" key="7">
    <source>
        <dbReference type="ARBA" id="ARBA00022723"/>
    </source>
</evidence>
<organism evidence="16 17">
    <name type="scientific">Flemingia macrophylla</name>
    <dbReference type="NCBI Taxonomy" id="520843"/>
    <lineage>
        <taxon>Eukaryota</taxon>
        <taxon>Viridiplantae</taxon>
        <taxon>Streptophyta</taxon>
        <taxon>Embryophyta</taxon>
        <taxon>Tracheophyta</taxon>
        <taxon>Spermatophyta</taxon>
        <taxon>Magnoliopsida</taxon>
        <taxon>eudicotyledons</taxon>
        <taxon>Gunneridae</taxon>
        <taxon>Pentapetalae</taxon>
        <taxon>rosids</taxon>
        <taxon>fabids</taxon>
        <taxon>Fabales</taxon>
        <taxon>Fabaceae</taxon>
        <taxon>Papilionoideae</taxon>
        <taxon>50 kb inversion clade</taxon>
        <taxon>NPAAA clade</taxon>
        <taxon>indigoferoid/millettioid clade</taxon>
        <taxon>Phaseoleae</taxon>
        <taxon>Flemingia</taxon>
    </lineage>
</organism>
<evidence type="ECO:0000313" key="17">
    <source>
        <dbReference type="Proteomes" id="UP001603857"/>
    </source>
</evidence>
<dbReference type="InterPro" id="IPR013083">
    <property type="entry name" value="Znf_RING/FYVE/PHD"/>
</dbReference>
<evidence type="ECO:0000256" key="3">
    <source>
        <dbReference type="ARBA" id="ARBA00009045"/>
    </source>
</evidence>
<evidence type="ECO:0000259" key="15">
    <source>
        <dbReference type="PROSITE" id="PS50089"/>
    </source>
</evidence>
<dbReference type="SUPFAM" id="SSF144091">
    <property type="entry name" value="Rhomboid-like"/>
    <property type="match status" value="1"/>
</dbReference>
<comment type="subcellular location">
    <subcellularLocation>
        <location evidence="2">Membrane</location>
        <topology evidence="2">Multi-pass membrane protein</topology>
    </subcellularLocation>
</comment>
<accession>A0ABD1N271</accession>
<dbReference type="InterPro" id="IPR050925">
    <property type="entry name" value="Rhomboid_protease_S54"/>
</dbReference>
<keyword evidence="10" id="KW-0862">Zinc</keyword>
<dbReference type="InterPro" id="IPR011016">
    <property type="entry name" value="Znf_RING-CH"/>
</dbReference>
<comment type="catalytic activity">
    <reaction evidence="1">
        <text>S-ubiquitinyl-[E2 ubiquitin-conjugating enzyme]-L-cysteine + [acceptor protein]-L-lysine = [E2 ubiquitin-conjugating enzyme]-L-cysteine + N(6)-ubiquitinyl-[acceptor protein]-L-lysine.</text>
        <dbReference type="EC" id="2.3.2.27"/>
    </reaction>
</comment>
<evidence type="ECO:0000256" key="6">
    <source>
        <dbReference type="ARBA" id="ARBA00022692"/>
    </source>
</evidence>
<dbReference type="Pfam" id="PF01694">
    <property type="entry name" value="Rhomboid"/>
    <property type="match status" value="1"/>
</dbReference>
<dbReference type="InterPro" id="IPR035952">
    <property type="entry name" value="Rhomboid-like_sf"/>
</dbReference>
<comment type="caution">
    <text evidence="16">The sequence shown here is derived from an EMBL/GenBank/DDBJ whole genome shotgun (WGS) entry which is preliminary data.</text>
</comment>
<keyword evidence="5" id="KW-0808">Transferase</keyword>
<dbReference type="FunFam" id="1.20.1540.10:FF:000015">
    <property type="entry name" value="RHOMBOID-like protein 10 chloroplastic"/>
    <property type="match status" value="1"/>
</dbReference>
<dbReference type="Gene3D" id="3.30.40.10">
    <property type="entry name" value="Zinc/RING finger domain, C3HC4 (zinc finger)"/>
    <property type="match status" value="1"/>
</dbReference>
<evidence type="ECO:0000256" key="14">
    <source>
        <dbReference type="SAM" id="Phobius"/>
    </source>
</evidence>
<dbReference type="Gene3D" id="1.20.1540.10">
    <property type="entry name" value="Rhomboid-like"/>
    <property type="match status" value="1"/>
</dbReference>
<feature type="domain" description="RING-type" evidence="15">
    <location>
        <begin position="188"/>
        <end position="229"/>
    </location>
</feature>
<sequence>MSQTGRPRIVVNGVRRTRTFHYFWCLYCQRTVRLTFTNIDIGSWCPYCFHQLRYELDISSPRLLMNEPNNLEPSPILHSLALILDPPLTRQNNTTTQWQTEEHDQDHDNSDPRWITLRFRPPRPVSPPQDLVPNTTNTLFGNNNTLGEFIDGVIHNNRPGPPPATSSAIAALPMVKLTQAHLASDPNCPICKDEFQLDMEARELPCMHFYHSDCIITWLRMRNTCPVCRHELQGVASANANADQRFQNEYDLNFEFVDVTHSFFWIWNQLASFRPIRSVLDWTRSYFDFQENRVHGHRVSKEAPYPLDLITTAACLHFGHLVRRRATHHLRLGLLLQSCFKKLAPLCHVFRLKDKWCQRCLQLNELNYLQLSTGDLTSSCSTSFSFFNGGGHGGRFGKAGMSNSKRSGKNPFNGRKWTDILLAANVLFYIAQLATQGKLLLWGAKINSLIDKGQIWRLATSSFLHANIGHLLVNCYSLNSVGPTVESFSGPRRFLAVYFISAIASSATSYCFCRMPAVGASGAIFGLVGSVAVFVLRHKDIVGGGKEGLQHIAQVIVLNMVIGLLSTGIDNWGHLGGFVGGVAASWLIGPAWKYESTSRDGRRLFIDSAPMYNLFKIKRVPKQWK</sequence>
<gene>
    <name evidence="16" type="ORF">Fmac_010115</name>
</gene>
<dbReference type="SMART" id="SM00744">
    <property type="entry name" value="RINGv"/>
    <property type="match status" value="1"/>
</dbReference>
<keyword evidence="9" id="KW-0833">Ubl conjugation pathway</keyword>
<evidence type="ECO:0000313" key="16">
    <source>
        <dbReference type="EMBL" id="KAL2342175.1"/>
    </source>
</evidence>
<dbReference type="Proteomes" id="UP001603857">
    <property type="component" value="Unassembled WGS sequence"/>
</dbReference>
<keyword evidence="8 13" id="KW-0863">Zinc-finger</keyword>
<keyword evidence="12 14" id="KW-0472">Membrane</keyword>
<evidence type="ECO:0000256" key="1">
    <source>
        <dbReference type="ARBA" id="ARBA00000900"/>
    </source>
</evidence>
<evidence type="ECO:0000256" key="4">
    <source>
        <dbReference type="ARBA" id="ARBA00012483"/>
    </source>
</evidence>
<dbReference type="AlphaFoldDB" id="A0ABD1N271"/>
<dbReference type="EC" id="2.3.2.27" evidence="4"/>
<dbReference type="EMBL" id="JBGMDY010000003">
    <property type="protein sequence ID" value="KAL2342175.1"/>
    <property type="molecule type" value="Genomic_DNA"/>
</dbReference>
<evidence type="ECO:0000256" key="10">
    <source>
        <dbReference type="ARBA" id="ARBA00022833"/>
    </source>
</evidence>
<reference evidence="16 17" key="1">
    <citation type="submission" date="2024-08" db="EMBL/GenBank/DDBJ databases">
        <title>Insights into the chromosomal genome structure of Flemingia macrophylla.</title>
        <authorList>
            <person name="Ding Y."/>
            <person name="Zhao Y."/>
            <person name="Bi W."/>
            <person name="Wu M."/>
            <person name="Zhao G."/>
            <person name="Gong Y."/>
            <person name="Li W."/>
            <person name="Zhang P."/>
        </authorList>
    </citation>
    <scope>NUCLEOTIDE SEQUENCE [LARGE SCALE GENOMIC DNA]</scope>
    <source>
        <strain evidence="16">DYQJB</strain>
        <tissue evidence="16">Leaf</tissue>
    </source>
</reference>
<comment type="similarity">
    <text evidence="3">Belongs to the peptidase S54 family.</text>
</comment>
<name>A0ABD1N271_9FABA</name>
<evidence type="ECO:0000256" key="2">
    <source>
        <dbReference type="ARBA" id="ARBA00004141"/>
    </source>
</evidence>
<protein>
    <recommendedName>
        <fullName evidence="4">RING-type E3 ubiquitin transferase</fullName>
        <ecNumber evidence="4">2.3.2.27</ecNumber>
    </recommendedName>
</protein>
<dbReference type="GO" id="GO:0016020">
    <property type="term" value="C:membrane"/>
    <property type="evidence" value="ECO:0007669"/>
    <property type="project" value="UniProtKB-SubCell"/>
</dbReference>
<dbReference type="SUPFAM" id="SSF57850">
    <property type="entry name" value="RING/U-box"/>
    <property type="match status" value="1"/>
</dbReference>
<evidence type="ECO:0000256" key="13">
    <source>
        <dbReference type="PROSITE-ProRule" id="PRU00175"/>
    </source>
</evidence>
<evidence type="ECO:0000256" key="12">
    <source>
        <dbReference type="ARBA" id="ARBA00023136"/>
    </source>
</evidence>
<dbReference type="PANTHER" id="PTHR43731:SF26">
    <property type="entry name" value="RHOMBOID-LIKE PROTEIN 10, CHLOROPLASTIC"/>
    <property type="match status" value="1"/>
</dbReference>
<dbReference type="Pfam" id="PF13639">
    <property type="entry name" value="zf-RING_2"/>
    <property type="match status" value="1"/>
</dbReference>
<keyword evidence="6 14" id="KW-0812">Transmembrane</keyword>
<dbReference type="PROSITE" id="PS50089">
    <property type="entry name" value="ZF_RING_2"/>
    <property type="match status" value="1"/>
</dbReference>
<dbReference type="GO" id="GO:0008270">
    <property type="term" value="F:zinc ion binding"/>
    <property type="evidence" value="ECO:0007669"/>
    <property type="project" value="UniProtKB-KW"/>
</dbReference>
<proteinExistence type="inferred from homology"/>
<keyword evidence="7" id="KW-0479">Metal-binding</keyword>
<dbReference type="GO" id="GO:0061630">
    <property type="term" value="F:ubiquitin protein ligase activity"/>
    <property type="evidence" value="ECO:0007669"/>
    <property type="project" value="UniProtKB-EC"/>
</dbReference>
<keyword evidence="11 14" id="KW-1133">Transmembrane helix</keyword>
<evidence type="ECO:0000256" key="5">
    <source>
        <dbReference type="ARBA" id="ARBA00022679"/>
    </source>
</evidence>
<keyword evidence="17" id="KW-1185">Reference proteome</keyword>
<dbReference type="InterPro" id="IPR001841">
    <property type="entry name" value="Znf_RING"/>
</dbReference>
<evidence type="ECO:0000256" key="11">
    <source>
        <dbReference type="ARBA" id="ARBA00022989"/>
    </source>
</evidence>
<dbReference type="InterPro" id="IPR022764">
    <property type="entry name" value="Peptidase_S54_rhomboid_dom"/>
</dbReference>
<evidence type="ECO:0000256" key="9">
    <source>
        <dbReference type="ARBA" id="ARBA00022786"/>
    </source>
</evidence>
<feature type="transmembrane region" description="Helical" evidence="14">
    <location>
        <begin position="515"/>
        <end position="536"/>
    </location>
</feature>
<evidence type="ECO:0000256" key="8">
    <source>
        <dbReference type="ARBA" id="ARBA00022771"/>
    </source>
</evidence>
<dbReference type="PANTHER" id="PTHR43731">
    <property type="entry name" value="RHOMBOID PROTEASE"/>
    <property type="match status" value="1"/>
</dbReference>